<dbReference type="InterPro" id="IPR050537">
    <property type="entry name" value="2-oxoacid_dehydrogenase"/>
</dbReference>
<evidence type="ECO:0000256" key="6">
    <source>
        <dbReference type="ARBA" id="ARBA00022679"/>
    </source>
</evidence>
<dbReference type="EMBL" id="UINC01044065">
    <property type="protein sequence ID" value="SVB48996.1"/>
    <property type="molecule type" value="Genomic_DNA"/>
</dbReference>
<comment type="cofactor">
    <cofactor evidence="1">
        <name>(R)-lipoate</name>
        <dbReference type="ChEBI" id="CHEBI:83088"/>
    </cofactor>
</comment>
<proteinExistence type="inferred from homology"/>
<evidence type="ECO:0000256" key="8">
    <source>
        <dbReference type="ARBA" id="ARBA00023315"/>
    </source>
</evidence>
<comment type="pathway">
    <text evidence="2">Amino-acid degradation; L-lysine degradation via saccharopine pathway; glutaryl-CoA from L-lysine: step 6/6.</text>
</comment>
<dbReference type="AlphaFoldDB" id="A0A382EDX9"/>
<sequence>KEEIEQPLVLNQQVKEEKKQPVILNQDIQENKESSQDKNLSNELSPAVRKIVDEKKIDVNKVQGTGKDGRILKGDLIGLMSQSPQPSERKIKYGPEEIIKMTRLRLTIAKRLKEAQENAAILTTFNEVDMSSIIQMRKDYQEDFQKKFSVKLGLMSFFVKASIVGLKNFPAINAEIKGDNIVYKNYYNIGFAVGTDRGLVVPVLRNADEMSFANIEKNINTISDKARDGKLAIQDLQGGTFTISNGGVYGSMLSTPILNPPQSGVLGMHNIVERPVSKDGEIMSRPIMYLALSYDHRIVDGKDSVSFLKCIKEYLEEPRRLFLKL</sequence>
<dbReference type="PANTHER" id="PTHR43416:SF5">
    <property type="entry name" value="DIHYDROLIPOYLLYSINE-RESIDUE SUCCINYLTRANSFERASE COMPONENT OF 2-OXOGLUTARATE DEHYDROGENASE COMPLEX, MITOCHONDRIAL"/>
    <property type="match status" value="1"/>
</dbReference>
<evidence type="ECO:0000313" key="12">
    <source>
        <dbReference type="EMBL" id="SVB48996.1"/>
    </source>
</evidence>
<dbReference type="EC" id="2.3.1.61" evidence="4"/>
<evidence type="ECO:0000256" key="10">
    <source>
        <dbReference type="SAM" id="MobiDB-lite"/>
    </source>
</evidence>
<dbReference type="Pfam" id="PF02817">
    <property type="entry name" value="E3_binding"/>
    <property type="match status" value="1"/>
</dbReference>
<dbReference type="InterPro" id="IPR036625">
    <property type="entry name" value="E3-bd_dom_sf"/>
</dbReference>
<keyword evidence="8" id="KW-0012">Acyltransferase</keyword>
<dbReference type="InterPro" id="IPR001078">
    <property type="entry name" value="2-oxoacid_DH_actylTfrase"/>
</dbReference>
<name>A0A382EDX9_9ZZZZ</name>
<feature type="domain" description="Peripheral subunit-binding (PSBD)" evidence="11">
    <location>
        <begin position="43"/>
        <end position="80"/>
    </location>
</feature>
<feature type="non-terminal residue" evidence="12">
    <location>
        <position position="1"/>
    </location>
</feature>
<evidence type="ECO:0000259" key="11">
    <source>
        <dbReference type="PROSITE" id="PS51826"/>
    </source>
</evidence>
<evidence type="ECO:0000256" key="5">
    <source>
        <dbReference type="ARBA" id="ARBA00022532"/>
    </source>
</evidence>
<dbReference type="InterPro" id="IPR023213">
    <property type="entry name" value="CAT-like_dom_sf"/>
</dbReference>
<comment type="similarity">
    <text evidence="3">Belongs to the 2-oxoacid dehydrogenase family.</text>
</comment>
<accession>A0A382EDX9</accession>
<dbReference type="PROSITE" id="PS51826">
    <property type="entry name" value="PSBD"/>
    <property type="match status" value="1"/>
</dbReference>
<dbReference type="GO" id="GO:0004149">
    <property type="term" value="F:dihydrolipoyllysine-residue succinyltransferase activity"/>
    <property type="evidence" value="ECO:0007669"/>
    <property type="project" value="UniProtKB-EC"/>
</dbReference>
<dbReference type="InterPro" id="IPR006255">
    <property type="entry name" value="SucB"/>
</dbReference>
<evidence type="ECO:0000256" key="3">
    <source>
        <dbReference type="ARBA" id="ARBA00007317"/>
    </source>
</evidence>
<dbReference type="InterPro" id="IPR004167">
    <property type="entry name" value="PSBD"/>
</dbReference>
<dbReference type="GO" id="GO:0005829">
    <property type="term" value="C:cytosol"/>
    <property type="evidence" value="ECO:0007669"/>
    <property type="project" value="TreeGrafter"/>
</dbReference>
<protein>
    <recommendedName>
        <fullName evidence="4">dihydrolipoyllysine-residue succinyltransferase</fullName>
        <ecNumber evidence="4">2.3.1.61</ecNumber>
    </recommendedName>
    <alternativeName>
        <fullName evidence="9">2-oxoglutarate dehydrogenase complex component E2</fullName>
    </alternativeName>
</protein>
<dbReference type="NCBIfam" id="TIGR01347">
    <property type="entry name" value="sucB"/>
    <property type="match status" value="1"/>
</dbReference>
<dbReference type="SUPFAM" id="SSF52777">
    <property type="entry name" value="CoA-dependent acyltransferases"/>
    <property type="match status" value="1"/>
</dbReference>
<evidence type="ECO:0000256" key="4">
    <source>
        <dbReference type="ARBA" id="ARBA00012945"/>
    </source>
</evidence>
<evidence type="ECO:0000256" key="1">
    <source>
        <dbReference type="ARBA" id="ARBA00001938"/>
    </source>
</evidence>
<evidence type="ECO:0000256" key="2">
    <source>
        <dbReference type="ARBA" id="ARBA00005145"/>
    </source>
</evidence>
<dbReference type="FunFam" id="3.30.559.10:FF:000007">
    <property type="entry name" value="Dihydrolipoamide acetyltransferase component of pyruvate dehydrogenase complex"/>
    <property type="match status" value="1"/>
</dbReference>
<organism evidence="12">
    <name type="scientific">marine metagenome</name>
    <dbReference type="NCBI Taxonomy" id="408172"/>
    <lineage>
        <taxon>unclassified sequences</taxon>
        <taxon>metagenomes</taxon>
        <taxon>ecological metagenomes</taxon>
    </lineage>
</organism>
<dbReference type="Gene3D" id="4.10.320.10">
    <property type="entry name" value="E3-binding domain"/>
    <property type="match status" value="1"/>
</dbReference>
<feature type="region of interest" description="Disordered" evidence="10">
    <location>
        <begin position="20"/>
        <end position="45"/>
    </location>
</feature>
<dbReference type="GO" id="GO:0045252">
    <property type="term" value="C:oxoglutarate dehydrogenase complex"/>
    <property type="evidence" value="ECO:0007669"/>
    <property type="project" value="InterPro"/>
</dbReference>
<dbReference type="Pfam" id="PF00198">
    <property type="entry name" value="2-oxoacid_dh"/>
    <property type="match status" value="1"/>
</dbReference>
<keyword evidence="7" id="KW-0450">Lipoyl</keyword>
<evidence type="ECO:0000256" key="7">
    <source>
        <dbReference type="ARBA" id="ARBA00022823"/>
    </source>
</evidence>
<dbReference type="PANTHER" id="PTHR43416">
    <property type="entry name" value="DIHYDROLIPOYLLYSINE-RESIDUE SUCCINYLTRANSFERASE COMPONENT OF 2-OXOGLUTARATE DEHYDROGENASE COMPLEX, MITOCHONDRIAL-RELATED"/>
    <property type="match status" value="1"/>
</dbReference>
<gene>
    <name evidence="12" type="ORF">METZ01_LOCUS201850</name>
</gene>
<evidence type="ECO:0000256" key="9">
    <source>
        <dbReference type="ARBA" id="ARBA00032406"/>
    </source>
</evidence>
<dbReference type="GO" id="GO:0006099">
    <property type="term" value="P:tricarboxylic acid cycle"/>
    <property type="evidence" value="ECO:0007669"/>
    <property type="project" value="UniProtKB-KW"/>
</dbReference>
<dbReference type="SUPFAM" id="SSF47005">
    <property type="entry name" value="Peripheral subunit-binding domain of 2-oxo acid dehydrogenase complex"/>
    <property type="match status" value="1"/>
</dbReference>
<reference evidence="12" key="1">
    <citation type="submission" date="2018-05" db="EMBL/GenBank/DDBJ databases">
        <authorList>
            <person name="Lanie J.A."/>
            <person name="Ng W.-L."/>
            <person name="Kazmierczak K.M."/>
            <person name="Andrzejewski T.M."/>
            <person name="Davidsen T.M."/>
            <person name="Wayne K.J."/>
            <person name="Tettelin H."/>
            <person name="Glass J.I."/>
            <person name="Rusch D."/>
            <person name="Podicherti R."/>
            <person name="Tsui H.-C.T."/>
            <person name="Winkler M.E."/>
        </authorList>
    </citation>
    <scope>NUCLEOTIDE SEQUENCE</scope>
</reference>
<dbReference type="Gene3D" id="3.30.559.10">
    <property type="entry name" value="Chloramphenicol acetyltransferase-like domain"/>
    <property type="match status" value="1"/>
</dbReference>
<dbReference type="NCBIfam" id="NF004309">
    <property type="entry name" value="PRK05704.1"/>
    <property type="match status" value="1"/>
</dbReference>
<keyword evidence="6" id="KW-0808">Transferase</keyword>
<keyword evidence="5" id="KW-0816">Tricarboxylic acid cycle</keyword>